<keyword evidence="7" id="KW-1185">Reference proteome</keyword>
<comment type="similarity">
    <text evidence="1">Belongs to the ATP-dependent AMP-binding enzyme family.</text>
</comment>
<dbReference type="InterPro" id="IPR042099">
    <property type="entry name" value="ANL_N_sf"/>
</dbReference>
<accession>A0A542DQK6</accession>
<evidence type="ECO:0000256" key="2">
    <source>
        <dbReference type="ARBA" id="ARBA00022598"/>
    </source>
</evidence>
<dbReference type="Pfam" id="PF00501">
    <property type="entry name" value="AMP-binding"/>
    <property type="match status" value="1"/>
</dbReference>
<dbReference type="InterPro" id="IPR025110">
    <property type="entry name" value="AMP-bd_C"/>
</dbReference>
<feature type="region of interest" description="Disordered" evidence="3">
    <location>
        <begin position="170"/>
        <end position="207"/>
    </location>
</feature>
<evidence type="ECO:0000313" key="6">
    <source>
        <dbReference type="EMBL" id="TQJ05347.1"/>
    </source>
</evidence>
<dbReference type="PANTHER" id="PTHR43201:SF5">
    <property type="entry name" value="MEDIUM-CHAIN ACYL-COA LIGASE ACSF2, MITOCHONDRIAL"/>
    <property type="match status" value="1"/>
</dbReference>
<feature type="domain" description="AMP-binding enzyme C-terminal" evidence="5">
    <location>
        <begin position="447"/>
        <end position="522"/>
    </location>
</feature>
<dbReference type="InterPro" id="IPR045851">
    <property type="entry name" value="AMP-bd_C_sf"/>
</dbReference>
<dbReference type="Gene3D" id="3.40.50.12780">
    <property type="entry name" value="N-terminal domain of ligase-like"/>
    <property type="match status" value="1"/>
</dbReference>
<dbReference type="FunFam" id="3.30.300.30:FF:000008">
    <property type="entry name" value="2,3-dihydroxybenzoate-AMP ligase"/>
    <property type="match status" value="1"/>
</dbReference>
<dbReference type="EMBL" id="VFML01000001">
    <property type="protein sequence ID" value="TQJ05347.1"/>
    <property type="molecule type" value="Genomic_DNA"/>
</dbReference>
<evidence type="ECO:0000256" key="3">
    <source>
        <dbReference type="SAM" id="MobiDB-lite"/>
    </source>
</evidence>
<name>A0A542DQK6_AMYCI</name>
<protein>
    <submittedName>
        <fullName evidence="6">Acyl-CoA synthetase (AMP-forming)/AMP-acid ligase II</fullName>
    </submittedName>
</protein>
<organism evidence="6 7">
    <name type="scientific">Amycolatopsis cihanbeyliensis</name>
    <dbReference type="NCBI Taxonomy" id="1128664"/>
    <lineage>
        <taxon>Bacteria</taxon>
        <taxon>Bacillati</taxon>
        <taxon>Actinomycetota</taxon>
        <taxon>Actinomycetes</taxon>
        <taxon>Pseudonocardiales</taxon>
        <taxon>Pseudonocardiaceae</taxon>
        <taxon>Amycolatopsis</taxon>
    </lineage>
</organism>
<sequence length="531" mass="55899">MNRLLADAGLLARTATAIGRAGVLTATRPGHLLPALRAYLDSGASLATITALAAVHAPDTPAVIDERGPLSYAQLRERTTAIAGALRTEYGLGSGSTVGVLCRNHRGFVLATVAAARLGADVVLLNTEFSGPQLRTVLERHRPDVVIADEEYLPLLDGVRTVLAWHEGDPGEPTLDALTGPRPPRPRGQGRITLLTSGTTGTPKGAPRSADALAFAGPLATILDRGGLRLGDPVLVAPPLFHGFGFAMFGLAAFLRSPIVLRRKFDAAATVAALGEHRIRCLAVVPAMLHRILALPREDRDPTLPAGLRCVLSGAAPLPPALATRALDELGEVLCNGYGSSEIGIAAIAGPADLRAAPATVGRPTLGVPVAILDEHGKQVPEGEIGTVHVGGRQVFGGYTGGGSKGTVRGLMSTGDRGHFDREGRLYIDGRADDMIVSGGENVYPQEVEDVLSRHQQVGDAAVLGVADEEFGQRLVAYVVAEPGHAPTEEELRQHVRDNLARYKVPRAVVFLDQLPRNPTGKLLRRELPRA</sequence>
<dbReference type="Gene3D" id="3.30.300.30">
    <property type="match status" value="1"/>
</dbReference>
<keyword evidence="2 6" id="KW-0436">Ligase</keyword>
<dbReference type="GO" id="GO:0031956">
    <property type="term" value="F:medium-chain fatty acid-CoA ligase activity"/>
    <property type="evidence" value="ECO:0007669"/>
    <property type="project" value="TreeGrafter"/>
</dbReference>
<dbReference type="Pfam" id="PF13193">
    <property type="entry name" value="AMP-binding_C"/>
    <property type="match status" value="1"/>
</dbReference>
<feature type="domain" description="AMP-dependent synthetase/ligase" evidence="4">
    <location>
        <begin position="54"/>
        <end position="399"/>
    </location>
</feature>
<dbReference type="PANTHER" id="PTHR43201">
    <property type="entry name" value="ACYL-COA SYNTHETASE"/>
    <property type="match status" value="1"/>
</dbReference>
<evidence type="ECO:0000259" key="5">
    <source>
        <dbReference type="Pfam" id="PF13193"/>
    </source>
</evidence>
<dbReference type="SUPFAM" id="SSF56801">
    <property type="entry name" value="Acetyl-CoA synthetase-like"/>
    <property type="match status" value="1"/>
</dbReference>
<dbReference type="AlphaFoldDB" id="A0A542DQK6"/>
<evidence type="ECO:0000313" key="7">
    <source>
        <dbReference type="Proteomes" id="UP000320876"/>
    </source>
</evidence>
<comment type="caution">
    <text evidence="6">The sequence shown here is derived from an EMBL/GenBank/DDBJ whole genome shotgun (WGS) entry which is preliminary data.</text>
</comment>
<dbReference type="RefSeq" id="WP_211358141.1">
    <property type="nucleotide sequence ID" value="NZ_VFML01000001.1"/>
</dbReference>
<dbReference type="InterPro" id="IPR000873">
    <property type="entry name" value="AMP-dep_synth/lig_dom"/>
</dbReference>
<proteinExistence type="inferred from homology"/>
<evidence type="ECO:0000259" key="4">
    <source>
        <dbReference type="Pfam" id="PF00501"/>
    </source>
</evidence>
<gene>
    <name evidence="6" type="ORF">FB471_5175</name>
</gene>
<evidence type="ECO:0000256" key="1">
    <source>
        <dbReference type="ARBA" id="ARBA00006432"/>
    </source>
</evidence>
<dbReference type="Proteomes" id="UP000320876">
    <property type="component" value="Unassembled WGS sequence"/>
</dbReference>
<dbReference type="GO" id="GO:0006631">
    <property type="term" value="P:fatty acid metabolic process"/>
    <property type="evidence" value="ECO:0007669"/>
    <property type="project" value="TreeGrafter"/>
</dbReference>
<reference evidence="6 7" key="1">
    <citation type="submission" date="2019-06" db="EMBL/GenBank/DDBJ databases">
        <title>Sequencing the genomes of 1000 actinobacteria strains.</title>
        <authorList>
            <person name="Klenk H.-P."/>
        </authorList>
    </citation>
    <scope>NUCLEOTIDE SEQUENCE [LARGE SCALE GENOMIC DNA]</scope>
    <source>
        <strain evidence="6 7">DSM 45679</strain>
    </source>
</reference>